<dbReference type="Proteomes" id="UP000271889">
    <property type="component" value="Unassembled WGS sequence"/>
</dbReference>
<dbReference type="InterPro" id="IPR001206">
    <property type="entry name" value="Diacylglycerol_kinase_cat_dom"/>
</dbReference>
<evidence type="ECO:0000256" key="1">
    <source>
        <dbReference type="SAM" id="SignalP"/>
    </source>
</evidence>
<feature type="chain" id="PRO_5018070210" description="DAGKc domain-containing protein" evidence="1">
    <location>
        <begin position="18"/>
        <end position="183"/>
    </location>
</feature>
<dbReference type="SUPFAM" id="SSF111331">
    <property type="entry name" value="NAD kinase/diacylglycerol kinase-like"/>
    <property type="match status" value="1"/>
</dbReference>
<dbReference type="EMBL" id="UYRV01115795">
    <property type="protein sequence ID" value="VDN29684.1"/>
    <property type="molecule type" value="Genomic_DNA"/>
</dbReference>
<proteinExistence type="predicted"/>
<dbReference type="PROSITE" id="PS50146">
    <property type="entry name" value="DAGK"/>
    <property type="match status" value="1"/>
</dbReference>
<feature type="signal peptide" evidence="1">
    <location>
        <begin position="1"/>
        <end position="17"/>
    </location>
</feature>
<gene>
    <name evidence="3" type="ORF">CGOC_LOCUS11325</name>
</gene>
<evidence type="ECO:0000313" key="4">
    <source>
        <dbReference type="Proteomes" id="UP000271889"/>
    </source>
</evidence>
<protein>
    <recommendedName>
        <fullName evidence="2">DAGKc domain-containing protein</fullName>
    </recommendedName>
</protein>
<evidence type="ECO:0000259" key="2">
    <source>
        <dbReference type="PROSITE" id="PS50146"/>
    </source>
</evidence>
<dbReference type="OrthoDB" id="3853857at2759"/>
<dbReference type="InterPro" id="IPR016064">
    <property type="entry name" value="NAD/diacylglycerol_kinase_sf"/>
</dbReference>
<dbReference type="GO" id="GO:0046512">
    <property type="term" value="P:sphingosine biosynthetic process"/>
    <property type="evidence" value="ECO:0007669"/>
    <property type="project" value="TreeGrafter"/>
</dbReference>
<organism evidence="3 4">
    <name type="scientific">Cylicostephanus goldi</name>
    <name type="common">Nematode worm</name>
    <dbReference type="NCBI Taxonomy" id="71465"/>
    <lineage>
        <taxon>Eukaryota</taxon>
        <taxon>Metazoa</taxon>
        <taxon>Ecdysozoa</taxon>
        <taxon>Nematoda</taxon>
        <taxon>Chromadorea</taxon>
        <taxon>Rhabditida</taxon>
        <taxon>Rhabditina</taxon>
        <taxon>Rhabditomorpha</taxon>
        <taxon>Strongyloidea</taxon>
        <taxon>Strongylidae</taxon>
        <taxon>Cylicostephanus</taxon>
    </lineage>
</organism>
<dbReference type="GO" id="GO:0001727">
    <property type="term" value="F:lipid kinase activity"/>
    <property type="evidence" value="ECO:0007669"/>
    <property type="project" value="TreeGrafter"/>
</dbReference>
<dbReference type="AlphaFoldDB" id="A0A3P7MJH1"/>
<keyword evidence="4" id="KW-1185">Reference proteome</keyword>
<dbReference type="GO" id="GO:0016020">
    <property type="term" value="C:membrane"/>
    <property type="evidence" value="ECO:0007669"/>
    <property type="project" value="TreeGrafter"/>
</dbReference>
<dbReference type="PANTHER" id="PTHR12358:SF112">
    <property type="entry name" value="LD11247P-RELATED"/>
    <property type="match status" value="1"/>
</dbReference>
<dbReference type="PANTHER" id="PTHR12358">
    <property type="entry name" value="SPHINGOSINE KINASE"/>
    <property type="match status" value="1"/>
</dbReference>
<dbReference type="InterPro" id="IPR017438">
    <property type="entry name" value="ATP-NAD_kinase_N"/>
</dbReference>
<name>A0A3P7MJH1_CYLGO</name>
<dbReference type="GO" id="GO:0005737">
    <property type="term" value="C:cytoplasm"/>
    <property type="evidence" value="ECO:0007669"/>
    <property type="project" value="TreeGrafter"/>
</dbReference>
<dbReference type="InterPro" id="IPR050187">
    <property type="entry name" value="Lipid_Phosphate_FormReg"/>
</dbReference>
<reference evidence="3 4" key="1">
    <citation type="submission" date="2018-11" db="EMBL/GenBank/DDBJ databases">
        <authorList>
            <consortium name="Pathogen Informatics"/>
        </authorList>
    </citation>
    <scope>NUCLEOTIDE SEQUENCE [LARGE SCALE GENOMIC DNA]</scope>
</reference>
<dbReference type="Gene3D" id="3.40.50.10330">
    <property type="entry name" value="Probable inorganic polyphosphate/atp-NAD kinase, domain 1"/>
    <property type="match status" value="1"/>
</dbReference>
<evidence type="ECO:0000313" key="3">
    <source>
        <dbReference type="EMBL" id="VDN29684.1"/>
    </source>
</evidence>
<accession>A0A3P7MJH1</accession>
<keyword evidence="1" id="KW-0732">Signal</keyword>
<feature type="domain" description="DAGKc" evidence="2">
    <location>
        <begin position="19"/>
        <end position="113"/>
    </location>
</feature>
<dbReference type="Pfam" id="PF00781">
    <property type="entry name" value="DAGK_cat"/>
    <property type="match status" value="1"/>
</dbReference>
<sequence>MRKCLSVLCIFSAHLLTKQPNGRVLVVINPFSGQKKAENLWIKHGSYVLKAAGICADIVHTGTCASRLEDNQIENKYGFAEYPQHATKIMRELDIDRYDAVLVNSGDGLVTEVREWGKNFQSYPEIMETLHDKPVIFQVICGLLLRKDRERALKFPICHIPGGTSNALAAAICYACKYVKNFD</sequence>